<dbReference type="GO" id="GO:0016020">
    <property type="term" value="C:membrane"/>
    <property type="evidence" value="ECO:0007669"/>
    <property type="project" value="InterPro"/>
</dbReference>
<dbReference type="GO" id="GO:0006508">
    <property type="term" value="P:proteolysis"/>
    <property type="evidence" value="ECO:0007669"/>
    <property type="project" value="UniProtKB-KW"/>
</dbReference>
<evidence type="ECO:0008006" key="14">
    <source>
        <dbReference type="Google" id="ProtNLM"/>
    </source>
</evidence>
<evidence type="ECO:0000256" key="4">
    <source>
        <dbReference type="ARBA" id="ARBA00022801"/>
    </source>
</evidence>
<feature type="domain" description="Peptidase S8/S53" evidence="10">
    <location>
        <begin position="174"/>
        <end position="591"/>
    </location>
</feature>
<dbReference type="Gene3D" id="3.40.50.200">
    <property type="entry name" value="Peptidase S8/S53 domain"/>
    <property type="match status" value="2"/>
</dbReference>
<gene>
    <name evidence="12" type="ORF">G3M48_008346</name>
</gene>
<keyword evidence="3" id="KW-0732">Signal</keyword>
<dbReference type="PROSITE" id="PS00138">
    <property type="entry name" value="SUBTILASE_SER"/>
    <property type="match status" value="1"/>
</dbReference>
<feature type="active site" description="Charge relay system" evidence="6 7">
    <location>
        <position position="558"/>
    </location>
</feature>
<feature type="active site" description="Charge relay system" evidence="6 7">
    <location>
        <position position="183"/>
    </location>
</feature>
<keyword evidence="4 7" id="KW-0378">Hydrolase</keyword>
<dbReference type="PROSITE" id="PS51892">
    <property type="entry name" value="SUBTILASE"/>
    <property type="match status" value="1"/>
</dbReference>
<organism evidence="12 13">
    <name type="scientific">Beauveria asiatica</name>
    <dbReference type="NCBI Taxonomy" id="1069075"/>
    <lineage>
        <taxon>Eukaryota</taxon>
        <taxon>Fungi</taxon>
        <taxon>Dikarya</taxon>
        <taxon>Ascomycota</taxon>
        <taxon>Pezizomycotina</taxon>
        <taxon>Sordariomycetes</taxon>
        <taxon>Hypocreomycetidae</taxon>
        <taxon>Hypocreales</taxon>
        <taxon>Cordycipitaceae</taxon>
        <taxon>Beauveria</taxon>
    </lineage>
</organism>
<dbReference type="InterPro" id="IPR010435">
    <property type="entry name" value="C5a/SBT2-like_Fn3"/>
</dbReference>
<keyword evidence="13" id="KW-1185">Reference proteome</keyword>
<dbReference type="InterPro" id="IPR023827">
    <property type="entry name" value="Peptidase_S8_Asp-AS"/>
</dbReference>
<sequence length="938" mass="100858">MPNETKDIRGDLPEEEREKARRDQTINNVLQRFHDEPYYATRDFCLEDDVAGFAQRVTAEANARIRRQIDYAPDEGKAGEAYKAVSITLENASKINDVASMDHVVKVYPVEMHSLGGVAPSNDGVPKHEKHHSSIGKMRKRQATRHALRETNTTAYPPHAMMQVDKLHRKGITGKGIKIGMIDTGVDYEHPALGGCFGPGCLISFGADLVNNEPTPKDCNGHGTNAVGIIAAQPNDMGFTGAAPGAQIGMYRITCSGEFATDVMVDAIYRALNENVDIISSSAGLPGGWPDSLLSSAATRAKESGVVFVQGAGNDGELGLFSHIDPAVANGVISVGSVNSRVYPQLLNEAEYTIDNTSAAPFHFYPTIPSDNFTGTPMEVYALPVNITVTGNVTHACGPLRPDTPDLSDKLVLLHFRSGKGDCSLRNRTRSFHEKGATRFLFYKEDEDWSPDVYYVDNLPEGVVAVGMLGLDTATAMLSAIQSGRKVLATVFSYNEAPLSYVETPNDEIAGAISAFSSWGPSWNLGLKPSVTAVGEEIISTDSRDSNPSGYTVTRGTSFSGPLIAAIVALIGEARGSLDPATVESLLVSHSNPQLYHNGDDFLPYLAPAAQQGGGLARAYDAAYATTLVQPAGLNFNDTEHLAASLNLTIKNIGNDAVTYSLSHVPAVTVYTFTQNGTISSYPDKLDEIEVPAAITLSDTTVTVAPGNSVNIRLSASAPASLDASRMPLWSGWIAINGSDSSALSVPYQGFSGSIREHQVLPPDGASLIYGNSSLSYGTTVVLPSPGSLTKSQLVLNINATLGTPLVHADVVPANNGTFNASNTTTPIGQIQGFPVPWRPSNLQHRQPDLLQFIQFDWNGQLDTGSYVPEGYYKLVVRALRIFGNVSKEEDWDISESPQFKITYSEKGSSSRKIRRQAERGYNEILMAKTLRPDTTMF</sequence>
<dbReference type="InterPro" id="IPR034187">
    <property type="entry name" value="Peptidases_S8_5"/>
</dbReference>
<dbReference type="SUPFAM" id="SSF52743">
    <property type="entry name" value="Subtilisin-like"/>
    <property type="match status" value="1"/>
</dbReference>
<evidence type="ECO:0000259" key="11">
    <source>
        <dbReference type="Pfam" id="PF06280"/>
    </source>
</evidence>
<dbReference type="PANTHER" id="PTHR43806:SF66">
    <property type="entry name" value="SERIN ENDOPEPTIDASE"/>
    <property type="match status" value="1"/>
</dbReference>
<evidence type="ECO:0000256" key="9">
    <source>
        <dbReference type="SAM" id="MobiDB-lite"/>
    </source>
</evidence>
<protein>
    <recommendedName>
        <fullName evidence="14">Minor extracellular protease vpr</fullName>
    </recommendedName>
</protein>
<feature type="region of interest" description="Disordered" evidence="9">
    <location>
        <begin position="118"/>
        <end position="146"/>
    </location>
</feature>
<evidence type="ECO:0000256" key="6">
    <source>
        <dbReference type="PIRSR" id="PIRSR615500-1"/>
    </source>
</evidence>
<dbReference type="PRINTS" id="PR00723">
    <property type="entry name" value="SUBTILISIN"/>
</dbReference>
<accession>A0AAW0RL64</accession>
<dbReference type="InterPro" id="IPR015500">
    <property type="entry name" value="Peptidase_S8_subtilisin-rel"/>
</dbReference>
<evidence type="ECO:0000256" key="1">
    <source>
        <dbReference type="ARBA" id="ARBA00011073"/>
    </source>
</evidence>
<evidence type="ECO:0000256" key="3">
    <source>
        <dbReference type="ARBA" id="ARBA00022729"/>
    </source>
</evidence>
<dbReference type="Proteomes" id="UP001397290">
    <property type="component" value="Unassembled WGS sequence"/>
</dbReference>
<dbReference type="PANTHER" id="PTHR43806">
    <property type="entry name" value="PEPTIDASE S8"/>
    <property type="match status" value="1"/>
</dbReference>
<dbReference type="Pfam" id="PF00082">
    <property type="entry name" value="Peptidase_S8"/>
    <property type="match status" value="1"/>
</dbReference>
<dbReference type="InterPro" id="IPR036852">
    <property type="entry name" value="Peptidase_S8/S53_dom_sf"/>
</dbReference>
<dbReference type="Pfam" id="PF06280">
    <property type="entry name" value="fn3_5"/>
    <property type="match status" value="1"/>
</dbReference>
<reference evidence="12 13" key="1">
    <citation type="submission" date="2020-02" db="EMBL/GenBank/DDBJ databases">
        <title>Comparative genomics of the hypocrealean fungal genus Beauvera.</title>
        <authorList>
            <person name="Showalter D.N."/>
            <person name="Bushley K.E."/>
            <person name="Rehner S.A."/>
        </authorList>
    </citation>
    <scope>NUCLEOTIDE SEQUENCE [LARGE SCALE GENOMIC DNA]</scope>
    <source>
        <strain evidence="12 13">ARSEF4384</strain>
    </source>
</reference>
<dbReference type="InterPro" id="IPR023828">
    <property type="entry name" value="Peptidase_S8_Ser-AS"/>
</dbReference>
<comment type="caution">
    <text evidence="12">The sequence shown here is derived from an EMBL/GenBank/DDBJ whole genome shotgun (WGS) entry which is preliminary data.</text>
</comment>
<name>A0AAW0RL64_9HYPO</name>
<feature type="compositionally biased region" description="Basic residues" evidence="9">
    <location>
        <begin position="128"/>
        <end position="146"/>
    </location>
</feature>
<proteinExistence type="inferred from homology"/>
<evidence type="ECO:0000259" key="10">
    <source>
        <dbReference type="Pfam" id="PF00082"/>
    </source>
</evidence>
<evidence type="ECO:0000313" key="12">
    <source>
        <dbReference type="EMBL" id="KAK8142723.1"/>
    </source>
</evidence>
<dbReference type="InterPro" id="IPR050131">
    <property type="entry name" value="Peptidase_S8_subtilisin-like"/>
</dbReference>
<evidence type="ECO:0000256" key="7">
    <source>
        <dbReference type="PROSITE-ProRule" id="PRU01240"/>
    </source>
</evidence>
<dbReference type="AlphaFoldDB" id="A0AAW0RL64"/>
<dbReference type="GO" id="GO:0004252">
    <property type="term" value="F:serine-type endopeptidase activity"/>
    <property type="evidence" value="ECO:0007669"/>
    <property type="project" value="UniProtKB-UniRule"/>
</dbReference>
<dbReference type="PROSITE" id="PS00136">
    <property type="entry name" value="SUBTILASE_ASP"/>
    <property type="match status" value="1"/>
</dbReference>
<feature type="active site" description="Charge relay system" evidence="6 7">
    <location>
        <position position="222"/>
    </location>
</feature>
<dbReference type="CDD" id="cd07489">
    <property type="entry name" value="Peptidases_S8_5"/>
    <property type="match status" value="1"/>
</dbReference>
<feature type="region of interest" description="Disordered" evidence="9">
    <location>
        <begin position="1"/>
        <end position="21"/>
    </location>
</feature>
<evidence type="ECO:0000256" key="5">
    <source>
        <dbReference type="ARBA" id="ARBA00022825"/>
    </source>
</evidence>
<keyword evidence="5 7" id="KW-0720">Serine protease</keyword>
<keyword evidence="2 7" id="KW-0645">Protease</keyword>
<evidence type="ECO:0000256" key="8">
    <source>
        <dbReference type="RuleBase" id="RU003355"/>
    </source>
</evidence>
<dbReference type="InterPro" id="IPR000209">
    <property type="entry name" value="Peptidase_S8/S53_dom"/>
</dbReference>
<feature type="domain" description="C5a peptidase/Subtilisin-like protease SBT2-like Fn3-like" evidence="11">
    <location>
        <begin position="635"/>
        <end position="748"/>
    </location>
</feature>
<dbReference type="EMBL" id="JAAHCF010000624">
    <property type="protein sequence ID" value="KAK8142723.1"/>
    <property type="molecule type" value="Genomic_DNA"/>
</dbReference>
<dbReference type="Gene3D" id="2.60.40.1710">
    <property type="entry name" value="Subtilisin-like superfamily"/>
    <property type="match status" value="1"/>
</dbReference>
<evidence type="ECO:0000313" key="13">
    <source>
        <dbReference type="Proteomes" id="UP001397290"/>
    </source>
</evidence>
<comment type="similarity">
    <text evidence="1 7 8">Belongs to the peptidase S8 family.</text>
</comment>
<evidence type="ECO:0000256" key="2">
    <source>
        <dbReference type="ARBA" id="ARBA00022670"/>
    </source>
</evidence>